<organism evidence="2 3">
    <name type="scientific">Flavobacterium phage vB_FspP_elemoA_7-9A</name>
    <dbReference type="NCBI Taxonomy" id="2743781"/>
    <lineage>
        <taxon>Viruses</taxon>
        <taxon>Duplodnaviria</taxon>
        <taxon>Heunggongvirae</taxon>
        <taxon>Uroviricota</taxon>
        <taxon>Caudoviricetes</taxon>
        <taxon>Elemovirus</taxon>
        <taxon>Elemovirus elemoA</taxon>
    </lineage>
</organism>
<evidence type="ECO:0000256" key="1">
    <source>
        <dbReference type="SAM" id="Coils"/>
    </source>
</evidence>
<protein>
    <submittedName>
        <fullName evidence="2">Uncharacterized protein</fullName>
    </submittedName>
</protein>
<evidence type="ECO:0000313" key="3">
    <source>
        <dbReference type="Proteomes" id="UP000510645"/>
    </source>
</evidence>
<proteinExistence type="predicted"/>
<gene>
    <name evidence="2" type="ORF">elemo79Aphanotate_7</name>
</gene>
<reference evidence="2 3" key="1">
    <citation type="submission" date="2020-05" db="EMBL/GenBank/DDBJ databases">
        <title>Genomics and ecology of novel Flavobacterium phages from the Baltic Sea.</title>
        <authorList>
            <person name="Hoetzinger M."/>
            <person name="Nilsson E."/>
            <person name="Holmfeldt K."/>
        </authorList>
    </citation>
    <scope>NUCLEOTIDE SEQUENCE [LARGE SCALE GENOMIC DNA]</scope>
</reference>
<name>A0A7D5K813_9CAUD</name>
<sequence length="56" mass="6812">MSCTSHQVELERLHKELEEVKKEMEFYYLQGHNDETLNRKYHKLLSEINGTKLSRF</sequence>
<keyword evidence="3" id="KW-1185">Reference proteome</keyword>
<evidence type="ECO:0000313" key="2">
    <source>
        <dbReference type="EMBL" id="QLF85201.1"/>
    </source>
</evidence>
<accession>A0A7D5K813</accession>
<feature type="coiled-coil region" evidence="1">
    <location>
        <begin position="3"/>
        <end position="30"/>
    </location>
</feature>
<keyword evidence="1" id="KW-0175">Coiled coil</keyword>
<dbReference type="EMBL" id="MT497017">
    <property type="protein sequence ID" value="QLF85201.1"/>
    <property type="molecule type" value="Genomic_DNA"/>
</dbReference>
<dbReference type="Proteomes" id="UP000510645">
    <property type="component" value="Segment"/>
</dbReference>